<dbReference type="FunFam" id="3.40.50.2020:FF:000025">
    <property type="entry name" value="Uridine monophosphate synthetase"/>
    <property type="match status" value="1"/>
</dbReference>
<keyword evidence="16" id="KW-1185">Reference proteome</keyword>
<comment type="similarity">
    <text evidence="3">In the N-terminal section; belongs to the purine/pyrimidine phosphoribosyltransferase family.</text>
</comment>
<evidence type="ECO:0000256" key="12">
    <source>
        <dbReference type="ARBA" id="ARBA00023239"/>
    </source>
</evidence>
<evidence type="ECO:0000256" key="13">
    <source>
        <dbReference type="ARBA" id="ARBA00023268"/>
    </source>
</evidence>
<evidence type="ECO:0000256" key="6">
    <source>
        <dbReference type="ARBA" id="ARBA00012321"/>
    </source>
</evidence>
<keyword evidence="9" id="KW-0808">Transferase</keyword>
<evidence type="ECO:0000256" key="1">
    <source>
        <dbReference type="ARBA" id="ARBA00004861"/>
    </source>
</evidence>
<keyword evidence="10" id="KW-0210">Decarboxylase</keyword>
<comment type="pathway">
    <text evidence="2">Pyrimidine metabolism; UMP biosynthesis via de novo pathway; UMP from orotate: step 1/2.</text>
</comment>
<feature type="domain" description="Phosphoribosyltransferase" evidence="14">
    <location>
        <begin position="44"/>
        <end position="155"/>
    </location>
</feature>
<evidence type="ECO:0000256" key="4">
    <source>
        <dbReference type="ARBA" id="ARBA00009769"/>
    </source>
</evidence>
<dbReference type="HAMAP" id="MF_01208">
    <property type="entry name" value="PyrE"/>
    <property type="match status" value="1"/>
</dbReference>
<keyword evidence="12" id="KW-0456">Lyase</keyword>
<evidence type="ECO:0000256" key="11">
    <source>
        <dbReference type="ARBA" id="ARBA00022975"/>
    </source>
</evidence>
<evidence type="ECO:0000256" key="9">
    <source>
        <dbReference type="ARBA" id="ARBA00022679"/>
    </source>
</evidence>
<evidence type="ECO:0000259" key="14">
    <source>
        <dbReference type="Pfam" id="PF00156"/>
    </source>
</evidence>
<organism evidence="15 16">
    <name type="scientific">Riccia fluitans</name>
    <dbReference type="NCBI Taxonomy" id="41844"/>
    <lineage>
        <taxon>Eukaryota</taxon>
        <taxon>Viridiplantae</taxon>
        <taxon>Streptophyta</taxon>
        <taxon>Embryophyta</taxon>
        <taxon>Marchantiophyta</taxon>
        <taxon>Marchantiopsida</taxon>
        <taxon>Marchantiidae</taxon>
        <taxon>Marchantiales</taxon>
        <taxon>Ricciaceae</taxon>
        <taxon>Riccia</taxon>
    </lineage>
</organism>
<sequence length="225" mass="23828">MGLSLDELVLALHDVEAVKFGSFTLKSGITSPIYIDLRVIVSYPKLLEKVAKAMYESVAGANYDVICGVPYTALPIATCMSLEHDMPMVMRRKEVKDYGTKKAIEGAFKAGQTCLVVEDLVTSGASVLETVGPLEAVGLKVTDVVVLIDREQGGSATLEKNGLKLHSAFKLTAIVDALVRHGKLSDEIAASVVKFLAENQTSVSVAPVAAAPAAPVKSLPALLKF</sequence>
<dbReference type="GO" id="GO:0004590">
    <property type="term" value="F:orotidine-5'-phosphate decarboxylase activity"/>
    <property type="evidence" value="ECO:0007669"/>
    <property type="project" value="UniProtKB-EC"/>
</dbReference>
<evidence type="ECO:0000256" key="2">
    <source>
        <dbReference type="ARBA" id="ARBA00004889"/>
    </source>
</evidence>
<evidence type="ECO:0000313" key="15">
    <source>
        <dbReference type="EMBL" id="KAL2622065.1"/>
    </source>
</evidence>
<proteinExistence type="inferred from homology"/>
<dbReference type="InterPro" id="IPR000836">
    <property type="entry name" value="PRTase_dom"/>
</dbReference>
<dbReference type="Gene3D" id="3.40.50.2020">
    <property type="match status" value="1"/>
</dbReference>
<dbReference type="SUPFAM" id="SSF53271">
    <property type="entry name" value="PRTase-like"/>
    <property type="match status" value="1"/>
</dbReference>
<keyword evidence="13" id="KW-0511">Multifunctional enzyme</keyword>
<dbReference type="EMBL" id="JBHFFA010000006">
    <property type="protein sequence ID" value="KAL2622065.1"/>
    <property type="molecule type" value="Genomic_DNA"/>
</dbReference>
<dbReference type="EC" id="2.4.2.10" evidence="5"/>
<dbReference type="Proteomes" id="UP001605036">
    <property type="component" value="Unassembled WGS sequence"/>
</dbReference>
<evidence type="ECO:0000313" key="16">
    <source>
        <dbReference type="Proteomes" id="UP001605036"/>
    </source>
</evidence>
<dbReference type="AlphaFoldDB" id="A0ABD1Y5P0"/>
<keyword evidence="11" id="KW-0665">Pyrimidine biosynthesis</keyword>
<protein>
    <recommendedName>
        <fullName evidence="7">Uridine 5'-monophosphate synthase</fullName>
        <ecNumber evidence="5">2.4.2.10</ecNumber>
        <ecNumber evidence="6">4.1.1.23</ecNumber>
    </recommendedName>
</protein>
<dbReference type="CDD" id="cd06223">
    <property type="entry name" value="PRTases_typeI"/>
    <property type="match status" value="1"/>
</dbReference>
<gene>
    <name evidence="15" type="ORF">R1flu_002270</name>
</gene>
<name>A0ABD1Y5P0_9MARC</name>
<accession>A0ABD1Y5P0</accession>
<comment type="caution">
    <text evidence="15">The sequence shown here is derived from an EMBL/GenBank/DDBJ whole genome shotgun (WGS) entry which is preliminary data.</text>
</comment>
<dbReference type="PANTHER" id="PTHR19278">
    <property type="entry name" value="OROTATE PHOSPHORIBOSYLTRANSFERASE"/>
    <property type="match status" value="1"/>
</dbReference>
<dbReference type="NCBIfam" id="NF010382">
    <property type="entry name" value="PRK13809.1"/>
    <property type="match status" value="1"/>
</dbReference>
<dbReference type="Pfam" id="PF00156">
    <property type="entry name" value="Pribosyltran"/>
    <property type="match status" value="1"/>
</dbReference>
<dbReference type="InterPro" id="IPR023031">
    <property type="entry name" value="OPRT"/>
</dbReference>
<dbReference type="GO" id="GO:0004588">
    <property type="term" value="F:orotate phosphoribosyltransferase activity"/>
    <property type="evidence" value="ECO:0007669"/>
    <property type="project" value="UniProtKB-EC"/>
</dbReference>
<keyword evidence="8" id="KW-0328">Glycosyltransferase</keyword>
<evidence type="ECO:0000256" key="8">
    <source>
        <dbReference type="ARBA" id="ARBA00022676"/>
    </source>
</evidence>
<dbReference type="PANTHER" id="PTHR19278:SF9">
    <property type="entry name" value="URIDINE 5'-MONOPHOSPHATE SYNTHASE"/>
    <property type="match status" value="1"/>
</dbReference>
<dbReference type="InterPro" id="IPR029057">
    <property type="entry name" value="PRTase-like"/>
</dbReference>
<dbReference type="GO" id="GO:0006221">
    <property type="term" value="P:pyrimidine nucleotide biosynthetic process"/>
    <property type="evidence" value="ECO:0007669"/>
    <property type="project" value="UniProtKB-KW"/>
</dbReference>
<evidence type="ECO:0000256" key="7">
    <source>
        <dbReference type="ARBA" id="ARBA00015047"/>
    </source>
</evidence>
<dbReference type="EC" id="4.1.1.23" evidence="6"/>
<reference evidence="15 16" key="1">
    <citation type="submission" date="2024-09" db="EMBL/GenBank/DDBJ databases">
        <title>Chromosome-scale assembly of Riccia fluitans.</title>
        <authorList>
            <person name="Paukszto L."/>
            <person name="Sawicki J."/>
            <person name="Karawczyk K."/>
            <person name="Piernik-Szablinska J."/>
            <person name="Szczecinska M."/>
            <person name="Mazdziarz M."/>
        </authorList>
    </citation>
    <scope>NUCLEOTIDE SEQUENCE [LARGE SCALE GENOMIC DNA]</scope>
    <source>
        <strain evidence="15">Rf_01</strain>
        <tissue evidence="15">Aerial parts of the thallus</tissue>
    </source>
</reference>
<dbReference type="InterPro" id="IPR004467">
    <property type="entry name" value="Or_phspho_trans_dom"/>
</dbReference>
<evidence type="ECO:0000256" key="5">
    <source>
        <dbReference type="ARBA" id="ARBA00011971"/>
    </source>
</evidence>
<comment type="pathway">
    <text evidence="1">Pyrimidine metabolism; UMP biosynthesis via de novo pathway; UMP from orotate: step 2/2.</text>
</comment>
<evidence type="ECO:0000256" key="3">
    <source>
        <dbReference type="ARBA" id="ARBA00006221"/>
    </source>
</evidence>
<comment type="similarity">
    <text evidence="4">In the C-terminal section; belongs to the OMP decarboxylase family.</text>
</comment>
<evidence type="ECO:0000256" key="10">
    <source>
        <dbReference type="ARBA" id="ARBA00022793"/>
    </source>
</evidence>
<dbReference type="NCBIfam" id="TIGR00336">
    <property type="entry name" value="pyrE"/>
    <property type="match status" value="1"/>
</dbReference>